<dbReference type="AlphaFoldDB" id="A0A383TZ67"/>
<gene>
    <name evidence="11 13" type="primary">apt</name>
    <name evidence="13" type="ORF">SAMEA104719789_00957</name>
</gene>
<sequence length="188" mass="20936">MFIIFGKVTFYMGVLEEKIKNHIRVIEDFPQPGISFKDFSGIFQNSELSNEVIQSLASHARGKVDLVCGIESRGFLFGFPLALALDVPFVMMRKKGKLPPPTVSETYQLEYGEATLEIIENQIQLGQRVLIHDDVLATGGTARAASNLIEKVGAKPVQYSFLIQLNFLQGLKNLKSDVEVISLLEFQS</sequence>
<protein>
    <recommendedName>
        <fullName evidence="6 11">Adenine phosphoribosyltransferase</fullName>
        <shortName evidence="11">APRT</shortName>
        <ecNumber evidence="6 11">2.4.2.7</ecNumber>
    </recommendedName>
</protein>
<comment type="catalytic activity">
    <reaction evidence="1 11">
        <text>AMP + diphosphate = 5-phospho-alpha-D-ribose 1-diphosphate + adenine</text>
        <dbReference type="Rhea" id="RHEA:16609"/>
        <dbReference type="ChEBI" id="CHEBI:16708"/>
        <dbReference type="ChEBI" id="CHEBI:33019"/>
        <dbReference type="ChEBI" id="CHEBI:58017"/>
        <dbReference type="ChEBI" id="CHEBI:456215"/>
        <dbReference type="EC" id="2.4.2.7"/>
    </reaction>
</comment>
<evidence type="ECO:0000256" key="2">
    <source>
        <dbReference type="ARBA" id="ARBA00003968"/>
    </source>
</evidence>
<dbReference type="FunFam" id="3.40.50.2020:FF:000021">
    <property type="entry name" value="Adenine phosphoribosyltransferase"/>
    <property type="match status" value="1"/>
</dbReference>
<evidence type="ECO:0000313" key="14">
    <source>
        <dbReference type="Proteomes" id="UP000262142"/>
    </source>
</evidence>
<dbReference type="GO" id="GO:0005737">
    <property type="term" value="C:cytoplasm"/>
    <property type="evidence" value="ECO:0007669"/>
    <property type="project" value="UniProtKB-SubCell"/>
</dbReference>
<keyword evidence="14" id="KW-1185">Reference proteome</keyword>
<dbReference type="Pfam" id="PF00156">
    <property type="entry name" value="Pribosyltran"/>
    <property type="match status" value="1"/>
</dbReference>
<keyword evidence="8 11" id="KW-0328">Glycosyltransferase</keyword>
<dbReference type="GO" id="GO:0003999">
    <property type="term" value="F:adenine phosphoribosyltransferase activity"/>
    <property type="evidence" value="ECO:0007669"/>
    <property type="project" value="UniProtKB-UniRule"/>
</dbReference>
<dbReference type="UniPathway" id="UPA00588">
    <property type="reaction ID" value="UER00646"/>
</dbReference>
<accession>A0A383TZ67</accession>
<comment type="subcellular location">
    <subcellularLocation>
        <location evidence="3 11">Cytoplasm</location>
    </subcellularLocation>
</comment>
<evidence type="ECO:0000256" key="6">
    <source>
        <dbReference type="ARBA" id="ARBA00011893"/>
    </source>
</evidence>
<dbReference type="Proteomes" id="UP000262142">
    <property type="component" value="Unassembled WGS sequence"/>
</dbReference>
<evidence type="ECO:0000256" key="3">
    <source>
        <dbReference type="ARBA" id="ARBA00004496"/>
    </source>
</evidence>
<evidence type="ECO:0000256" key="5">
    <source>
        <dbReference type="ARBA" id="ARBA00008391"/>
    </source>
</evidence>
<evidence type="ECO:0000256" key="4">
    <source>
        <dbReference type="ARBA" id="ARBA00004659"/>
    </source>
</evidence>
<name>A0A383TZ67_9FLAO</name>
<comment type="subunit">
    <text evidence="11">Homodimer.</text>
</comment>
<evidence type="ECO:0000256" key="1">
    <source>
        <dbReference type="ARBA" id="ARBA00000868"/>
    </source>
</evidence>
<evidence type="ECO:0000256" key="8">
    <source>
        <dbReference type="ARBA" id="ARBA00022676"/>
    </source>
</evidence>
<dbReference type="GO" id="GO:0044209">
    <property type="term" value="P:AMP salvage"/>
    <property type="evidence" value="ECO:0007669"/>
    <property type="project" value="UniProtKB-UniRule"/>
</dbReference>
<evidence type="ECO:0000313" key="13">
    <source>
        <dbReference type="EMBL" id="SZD72508.1"/>
    </source>
</evidence>
<dbReference type="NCBIfam" id="TIGR01090">
    <property type="entry name" value="apt"/>
    <property type="match status" value="1"/>
</dbReference>
<keyword evidence="10 11" id="KW-0660">Purine salvage</keyword>
<dbReference type="NCBIfam" id="NF002636">
    <property type="entry name" value="PRK02304.1-5"/>
    <property type="match status" value="1"/>
</dbReference>
<evidence type="ECO:0000256" key="7">
    <source>
        <dbReference type="ARBA" id="ARBA00022490"/>
    </source>
</evidence>
<dbReference type="EC" id="2.4.2.7" evidence="6 11"/>
<dbReference type="SUPFAM" id="SSF53271">
    <property type="entry name" value="PRTase-like"/>
    <property type="match status" value="1"/>
</dbReference>
<evidence type="ECO:0000256" key="9">
    <source>
        <dbReference type="ARBA" id="ARBA00022679"/>
    </source>
</evidence>
<dbReference type="PANTHER" id="PTHR32315">
    <property type="entry name" value="ADENINE PHOSPHORIBOSYLTRANSFERASE"/>
    <property type="match status" value="1"/>
</dbReference>
<dbReference type="GO" id="GO:0006168">
    <property type="term" value="P:adenine salvage"/>
    <property type="evidence" value="ECO:0007669"/>
    <property type="project" value="InterPro"/>
</dbReference>
<comment type="similarity">
    <text evidence="5 11">Belongs to the purine/pyrimidine phosphoribosyltransferase family.</text>
</comment>
<dbReference type="HAMAP" id="MF_00004">
    <property type="entry name" value="Aden_phosphoribosyltr"/>
    <property type="match status" value="1"/>
</dbReference>
<dbReference type="EMBL" id="UNSC01000003">
    <property type="protein sequence ID" value="SZD72508.1"/>
    <property type="molecule type" value="Genomic_DNA"/>
</dbReference>
<feature type="domain" description="Phosphoribosyltransferase" evidence="12">
    <location>
        <begin position="50"/>
        <end position="158"/>
    </location>
</feature>
<dbReference type="InterPro" id="IPR050054">
    <property type="entry name" value="UPRTase/APRTase"/>
</dbReference>
<reference evidence="13 14" key="1">
    <citation type="submission" date="2018-09" db="EMBL/GenBank/DDBJ databases">
        <authorList>
            <consortium name="Pathogen Informatics"/>
        </authorList>
    </citation>
    <scope>NUCLEOTIDE SEQUENCE [LARGE SCALE GENOMIC DNA]</scope>
    <source>
        <strain evidence="13 14">OH-22767</strain>
    </source>
</reference>
<proteinExistence type="inferred from homology"/>
<dbReference type="InterPro" id="IPR005764">
    <property type="entry name" value="Ade_phspho_trans"/>
</dbReference>
<dbReference type="PANTHER" id="PTHR32315:SF3">
    <property type="entry name" value="ADENINE PHOSPHORIBOSYLTRANSFERASE"/>
    <property type="match status" value="1"/>
</dbReference>
<organism evidence="13 14">
    <name type="scientific">Candidatus Ornithobacterium hominis</name>
    <dbReference type="NCBI Taxonomy" id="2497989"/>
    <lineage>
        <taxon>Bacteria</taxon>
        <taxon>Pseudomonadati</taxon>
        <taxon>Bacteroidota</taxon>
        <taxon>Flavobacteriia</taxon>
        <taxon>Flavobacteriales</taxon>
        <taxon>Weeksellaceae</taxon>
        <taxon>Ornithobacterium</taxon>
    </lineage>
</organism>
<evidence type="ECO:0000256" key="11">
    <source>
        <dbReference type="HAMAP-Rule" id="MF_00004"/>
    </source>
</evidence>
<dbReference type="GO" id="GO:0006166">
    <property type="term" value="P:purine ribonucleoside salvage"/>
    <property type="evidence" value="ECO:0007669"/>
    <property type="project" value="UniProtKB-UniRule"/>
</dbReference>
<comment type="function">
    <text evidence="2 11">Catalyzes a salvage reaction resulting in the formation of AMP, that is energically less costly than de novo synthesis.</text>
</comment>
<dbReference type="Gene3D" id="3.40.50.2020">
    <property type="match status" value="1"/>
</dbReference>
<comment type="pathway">
    <text evidence="4 11">Purine metabolism; AMP biosynthesis via salvage pathway; AMP from adenine: step 1/1.</text>
</comment>
<keyword evidence="7 11" id="KW-0963">Cytoplasm</keyword>
<evidence type="ECO:0000256" key="10">
    <source>
        <dbReference type="ARBA" id="ARBA00022726"/>
    </source>
</evidence>
<evidence type="ECO:0000259" key="12">
    <source>
        <dbReference type="Pfam" id="PF00156"/>
    </source>
</evidence>
<keyword evidence="9 11" id="KW-0808">Transferase</keyword>
<dbReference type="NCBIfam" id="NF002634">
    <property type="entry name" value="PRK02304.1-3"/>
    <property type="match status" value="1"/>
</dbReference>
<dbReference type="InterPro" id="IPR029057">
    <property type="entry name" value="PRTase-like"/>
</dbReference>
<dbReference type="GO" id="GO:0002055">
    <property type="term" value="F:adenine binding"/>
    <property type="evidence" value="ECO:0007669"/>
    <property type="project" value="TreeGrafter"/>
</dbReference>
<dbReference type="InterPro" id="IPR000836">
    <property type="entry name" value="PRTase_dom"/>
</dbReference>
<dbReference type="CDD" id="cd06223">
    <property type="entry name" value="PRTases_typeI"/>
    <property type="match status" value="1"/>
</dbReference>
<dbReference type="GO" id="GO:0016208">
    <property type="term" value="F:AMP binding"/>
    <property type="evidence" value="ECO:0007669"/>
    <property type="project" value="TreeGrafter"/>
</dbReference>